<feature type="transmembrane region" description="Helical" evidence="6">
    <location>
        <begin position="75"/>
        <end position="95"/>
    </location>
</feature>
<name>A0A4V6IKU7_9BACT</name>
<evidence type="ECO:0000256" key="4">
    <source>
        <dbReference type="ARBA" id="ARBA00022989"/>
    </source>
</evidence>
<sequence length="128" mass="13952">MGVQQKILGFVTRANWVLLALAAVLGPIFFSADVAMGLTCGALIVTVNFHLLARTLEKGLRPRKLASRNVILAKYYVRFLISAVLIFFLISKHLVDPLGLILGLSVVVVSVTLATVCELMKLIFKEAV</sequence>
<feature type="transmembrane region" description="Helical" evidence="6">
    <location>
        <begin position="7"/>
        <end position="29"/>
    </location>
</feature>
<keyword evidence="5 6" id="KW-0472">Membrane</keyword>
<organism evidence="7 8">
    <name type="scientific">Desulfoluna butyratoxydans</name>
    <dbReference type="NCBI Taxonomy" id="231438"/>
    <lineage>
        <taxon>Bacteria</taxon>
        <taxon>Pseudomonadati</taxon>
        <taxon>Thermodesulfobacteriota</taxon>
        <taxon>Desulfobacteria</taxon>
        <taxon>Desulfobacterales</taxon>
        <taxon>Desulfolunaceae</taxon>
        <taxon>Desulfoluna</taxon>
    </lineage>
</organism>
<evidence type="ECO:0000313" key="7">
    <source>
        <dbReference type="EMBL" id="VFQ42578.1"/>
    </source>
</evidence>
<dbReference type="RefSeq" id="WP_180136816.1">
    <property type="nucleotide sequence ID" value="NZ_CAADHO010000001.1"/>
</dbReference>
<feature type="transmembrane region" description="Helical" evidence="6">
    <location>
        <begin position="35"/>
        <end position="54"/>
    </location>
</feature>
<evidence type="ECO:0000256" key="5">
    <source>
        <dbReference type="ARBA" id="ARBA00023136"/>
    </source>
</evidence>
<keyword evidence="2" id="KW-1003">Cell membrane</keyword>
<evidence type="ECO:0000256" key="3">
    <source>
        <dbReference type="ARBA" id="ARBA00022692"/>
    </source>
</evidence>
<evidence type="ECO:0000256" key="2">
    <source>
        <dbReference type="ARBA" id="ARBA00022475"/>
    </source>
</evidence>
<gene>
    <name evidence="7" type="ORF">MSL71_1990</name>
</gene>
<protein>
    <submittedName>
        <fullName evidence="7">Atp synthase protein i</fullName>
    </submittedName>
</protein>
<dbReference type="InterPro" id="IPR005598">
    <property type="entry name" value="ATP_synth_I"/>
</dbReference>
<feature type="transmembrane region" description="Helical" evidence="6">
    <location>
        <begin position="101"/>
        <end position="124"/>
    </location>
</feature>
<keyword evidence="3 6" id="KW-0812">Transmembrane</keyword>
<evidence type="ECO:0000256" key="6">
    <source>
        <dbReference type="SAM" id="Phobius"/>
    </source>
</evidence>
<dbReference type="Pfam" id="PF03899">
    <property type="entry name" value="ATP-synt_I"/>
    <property type="match status" value="1"/>
</dbReference>
<reference evidence="7 8" key="1">
    <citation type="submission" date="2019-03" db="EMBL/GenBank/DDBJ databases">
        <authorList>
            <person name="Nijsse B."/>
        </authorList>
    </citation>
    <scope>NUCLEOTIDE SEQUENCE [LARGE SCALE GENOMIC DNA]</scope>
    <source>
        <strain evidence="7">Desulfoluna butyratoxydans MSL71</strain>
    </source>
</reference>
<comment type="subcellular location">
    <subcellularLocation>
        <location evidence="1">Cell membrane</location>
        <topology evidence="1">Multi-pass membrane protein</topology>
    </subcellularLocation>
</comment>
<proteinExistence type="predicted"/>
<dbReference type="EMBL" id="CAADHO010000001">
    <property type="protein sequence ID" value="VFQ42578.1"/>
    <property type="molecule type" value="Genomic_DNA"/>
</dbReference>
<dbReference type="Proteomes" id="UP000507962">
    <property type="component" value="Unassembled WGS sequence"/>
</dbReference>
<keyword evidence="4 6" id="KW-1133">Transmembrane helix</keyword>
<keyword evidence="8" id="KW-1185">Reference proteome</keyword>
<dbReference type="AlphaFoldDB" id="A0A4V6IKU7"/>
<evidence type="ECO:0000256" key="1">
    <source>
        <dbReference type="ARBA" id="ARBA00004651"/>
    </source>
</evidence>
<evidence type="ECO:0000313" key="8">
    <source>
        <dbReference type="Proteomes" id="UP000507962"/>
    </source>
</evidence>
<dbReference type="GO" id="GO:0005886">
    <property type="term" value="C:plasma membrane"/>
    <property type="evidence" value="ECO:0007669"/>
    <property type="project" value="UniProtKB-SubCell"/>
</dbReference>
<accession>A0A4V6IKU7</accession>